<organism evidence="8 9">
    <name type="scientific">Curtobacterium oceanosedimentum</name>
    <dbReference type="NCBI Taxonomy" id="465820"/>
    <lineage>
        <taxon>Bacteria</taxon>
        <taxon>Bacillati</taxon>
        <taxon>Actinomycetota</taxon>
        <taxon>Actinomycetes</taxon>
        <taxon>Micrococcales</taxon>
        <taxon>Microbacteriaceae</taxon>
        <taxon>Curtobacterium</taxon>
    </lineage>
</organism>
<dbReference type="PANTHER" id="PTHR30177:SF4">
    <property type="entry name" value="OSMOPROTECTANT IMPORT PERMEASE PROTEIN OSMW"/>
    <property type="match status" value="1"/>
</dbReference>
<feature type="transmembrane region" description="Helical" evidence="6">
    <location>
        <begin position="53"/>
        <end position="82"/>
    </location>
</feature>
<dbReference type="InterPro" id="IPR035906">
    <property type="entry name" value="MetI-like_sf"/>
</dbReference>
<feature type="transmembrane region" description="Helical" evidence="6">
    <location>
        <begin position="188"/>
        <end position="214"/>
    </location>
</feature>
<evidence type="ECO:0000256" key="2">
    <source>
        <dbReference type="ARBA" id="ARBA00022448"/>
    </source>
</evidence>
<dbReference type="RefSeq" id="WP_058749571.1">
    <property type="nucleotide sequence ID" value="NZ_LDRC01000034.1"/>
</dbReference>
<evidence type="ECO:0000259" key="7">
    <source>
        <dbReference type="PROSITE" id="PS50928"/>
    </source>
</evidence>
<dbReference type="PANTHER" id="PTHR30177">
    <property type="entry name" value="GLYCINE BETAINE/L-PROLINE TRANSPORT SYSTEM PERMEASE PROTEIN PROW"/>
    <property type="match status" value="1"/>
</dbReference>
<dbReference type="InterPro" id="IPR051204">
    <property type="entry name" value="ABC_transp_perm/SBD"/>
</dbReference>
<dbReference type="CDD" id="cd06261">
    <property type="entry name" value="TM_PBP2"/>
    <property type="match status" value="1"/>
</dbReference>
<evidence type="ECO:0000256" key="1">
    <source>
        <dbReference type="ARBA" id="ARBA00004141"/>
    </source>
</evidence>
<sequence length="238" mass="24913">MNWILSNLDTISDATIAHLAIAIPPIIISFLVSIPIGWVVVRLQRPGGSRFAAGLGSGIVTFAGLLYAIPSLALFVALPGIIGTSLQSPVNVIISLTIYGLALMVRSTVDGLTSVDAATKAASTAMGYSGVQRFFRVELPLAGPVLLAGLRVVTVSTISLTTVGAVLGIQSLGSLFTDGLARGITEEILSGIVMVLVLAFVLDGLLVALGRLVMPWTRRAPRSRRTARRVLQRAEVAS</sequence>
<dbReference type="Pfam" id="PF00528">
    <property type="entry name" value="BPD_transp_1"/>
    <property type="match status" value="1"/>
</dbReference>
<dbReference type="OrthoDB" id="3233284at2"/>
<evidence type="ECO:0000313" key="9">
    <source>
        <dbReference type="Proteomes" id="UP000072763"/>
    </source>
</evidence>
<dbReference type="Proteomes" id="UP000072763">
    <property type="component" value="Unassembled WGS sequence"/>
</dbReference>
<feature type="domain" description="ABC transmembrane type-1" evidence="7">
    <location>
        <begin position="15"/>
        <end position="206"/>
    </location>
</feature>
<accession>A0A147DR95</accession>
<keyword evidence="3 6" id="KW-0812">Transmembrane</keyword>
<evidence type="ECO:0000313" key="8">
    <source>
        <dbReference type="EMBL" id="KTR52212.1"/>
    </source>
</evidence>
<keyword evidence="4 6" id="KW-1133">Transmembrane helix</keyword>
<dbReference type="EMBL" id="LDRC01000034">
    <property type="protein sequence ID" value="KTR52212.1"/>
    <property type="molecule type" value="Genomic_DNA"/>
</dbReference>
<evidence type="ECO:0000256" key="3">
    <source>
        <dbReference type="ARBA" id="ARBA00022692"/>
    </source>
</evidence>
<dbReference type="PROSITE" id="PS50928">
    <property type="entry name" value="ABC_TM1"/>
    <property type="match status" value="1"/>
</dbReference>
<protein>
    <submittedName>
        <fullName evidence="8">ABC transporter permease</fullName>
    </submittedName>
</protein>
<reference evidence="8 9" key="1">
    <citation type="journal article" date="2016" name="Front. Microbiol.">
        <title>Genomic Resource of Rice Seed Associated Bacteria.</title>
        <authorList>
            <person name="Midha S."/>
            <person name="Bansal K."/>
            <person name="Sharma S."/>
            <person name="Kumar N."/>
            <person name="Patil P.P."/>
            <person name="Chaudhry V."/>
            <person name="Patil P.B."/>
        </authorList>
    </citation>
    <scope>NUCLEOTIDE SEQUENCE [LARGE SCALE GENOMIC DNA]</scope>
    <source>
        <strain evidence="8 9">NS359</strain>
    </source>
</reference>
<keyword evidence="5 6" id="KW-0472">Membrane</keyword>
<feature type="transmembrane region" description="Helical" evidence="6">
    <location>
        <begin position="16"/>
        <end position="41"/>
    </location>
</feature>
<dbReference type="STRING" id="465820.NS263_13410"/>
<comment type="subcellular location">
    <subcellularLocation>
        <location evidence="6">Cell membrane</location>
        <topology evidence="6">Multi-pass membrane protein</topology>
    </subcellularLocation>
    <subcellularLocation>
        <location evidence="1">Membrane</location>
        <topology evidence="1">Multi-pass membrane protein</topology>
    </subcellularLocation>
</comment>
<comment type="caution">
    <text evidence="8">The sequence shown here is derived from an EMBL/GenBank/DDBJ whole genome shotgun (WGS) entry which is preliminary data.</text>
</comment>
<feature type="transmembrane region" description="Helical" evidence="6">
    <location>
        <begin position="145"/>
        <end position="168"/>
    </location>
</feature>
<keyword evidence="2 6" id="KW-0813">Transport</keyword>
<dbReference type="GO" id="GO:0031460">
    <property type="term" value="P:glycine betaine transport"/>
    <property type="evidence" value="ECO:0007669"/>
    <property type="project" value="TreeGrafter"/>
</dbReference>
<dbReference type="GO" id="GO:0055085">
    <property type="term" value="P:transmembrane transport"/>
    <property type="evidence" value="ECO:0007669"/>
    <property type="project" value="InterPro"/>
</dbReference>
<evidence type="ECO:0000256" key="5">
    <source>
        <dbReference type="ARBA" id="ARBA00023136"/>
    </source>
</evidence>
<gene>
    <name evidence="8" type="ORF">NS359_07140</name>
</gene>
<dbReference type="SUPFAM" id="SSF161098">
    <property type="entry name" value="MetI-like"/>
    <property type="match status" value="1"/>
</dbReference>
<comment type="similarity">
    <text evidence="6">Belongs to the binding-protein-dependent transport system permease family.</text>
</comment>
<evidence type="ECO:0000256" key="6">
    <source>
        <dbReference type="RuleBase" id="RU363032"/>
    </source>
</evidence>
<dbReference type="GO" id="GO:0005886">
    <property type="term" value="C:plasma membrane"/>
    <property type="evidence" value="ECO:0007669"/>
    <property type="project" value="UniProtKB-SubCell"/>
</dbReference>
<dbReference type="InterPro" id="IPR000515">
    <property type="entry name" value="MetI-like"/>
</dbReference>
<dbReference type="PATRIC" id="fig|465820.4.peg.1512"/>
<feature type="transmembrane region" description="Helical" evidence="6">
    <location>
        <begin position="88"/>
        <end position="105"/>
    </location>
</feature>
<dbReference type="Gene3D" id="1.10.3720.10">
    <property type="entry name" value="MetI-like"/>
    <property type="match status" value="1"/>
</dbReference>
<name>A0A147DR95_9MICO</name>
<evidence type="ECO:0000256" key="4">
    <source>
        <dbReference type="ARBA" id="ARBA00022989"/>
    </source>
</evidence>
<proteinExistence type="inferred from homology"/>
<dbReference type="AlphaFoldDB" id="A0A147DR95"/>